<accession>L0RGK7</accession>
<protein>
    <recommendedName>
        <fullName evidence="3">Glycosyltransferase</fullName>
    </recommendedName>
</protein>
<dbReference type="Gene3D" id="3.90.550.10">
    <property type="entry name" value="Spore Coat Polysaccharide Biosynthesis Protein SpsA, Chain A"/>
    <property type="match status" value="1"/>
</dbReference>
<dbReference type="PANTHER" id="PTHR36529:SF1">
    <property type="entry name" value="GLYCOSYLTRANSFERASE"/>
    <property type="match status" value="1"/>
</dbReference>
<dbReference type="PANTHER" id="PTHR36529">
    <property type="entry name" value="SLL1095 PROTEIN"/>
    <property type="match status" value="1"/>
</dbReference>
<dbReference type="HOGENOM" id="CLU_075662_2_0_7"/>
<evidence type="ECO:0008006" key="3">
    <source>
        <dbReference type="Google" id="ProtNLM"/>
    </source>
</evidence>
<dbReference type="InterPro" id="IPR029044">
    <property type="entry name" value="Nucleotide-diphossugar_trans"/>
</dbReference>
<evidence type="ECO:0000313" key="2">
    <source>
        <dbReference type="Proteomes" id="UP000010808"/>
    </source>
</evidence>
<dbReference type="SUPFAM" id="SSF53448">
    <property type="entry name" value="Nucleotide-diphospho-sugar transferases"/>
    <property type="match status" value="1"/>
</dbReference>
<dbReference type="RefSeq" id="WP_015337947.1">
    <property type="nucleotide sequence ID" value="NC_020055.1"/>
</dbReference>
<dbReference type="KEGG" id="dhy:DESAM_23083"/>
<name>L0RGK7_9BACT</name>
<gene>
    <name evidence="1" type="ORF">DESAM_23083</name>
</gene>
<dbReference type="PATRIC" id="fig|1121451.3.peg.3287"/>
<keyword evidence="2" id="KW-1185">Reference proteome</keyword>
<reference evidence="1 2" key="1">
    <citation type="submission" date="2012-10" db="EMBL/GenBank/DDBJ databases">
        <authorList>
            <person name="Genoscope - CEA"/>
        </authorList>
    </citation>
    <scope>NUCLEOTIDE SEQUENCE [LARGE SCALE GENOMIC DNA]</scope>
    <source>
        <strain evidence="2">AM13 / DSM 14728</strain>
    </source>
</reference>
<dbReference type="Proteomes" id="UP000010808">
    <property type="component" value="Chromosome"/>
</dbReference>
<dbReference type="STRING" id="1121451.DESAM_23083"/>
<dbReference type="AlphaFoldDB" id="L0RGK7"/>
<dbReference type="Pfam" id="PF09837">
    <property type="entry name" value="DUF2064"/>
    <property type="match status" value="1"/>
</dbReference>
<sequence length="221" mass="24782">MQDALLFFVKYPCAGMVKTRLGKDIGYKNAAKFYKAFVTDMLASFDSHDFNILVFYDSHQPVSKYKEWLGDRNFHAQSGSDLGERMQQAFESAFASGYENCILIGSDLPGLSPSIIHNGFKSLAEKHACIGPARDGGYYLIGFHRGNFCTAPFREIKWSTSSVYAETIAKLYTEKITPVILQEYSDIDGTQDLMALLSKPEVKQDCPHTYKVAQQTVILKS</sequence>
<organism evidence="1 2">
    <name type="scientific">Maridesulfovibrio hydrothermalis AM13 = DSM 14728</name>
    <dbReference type="NCBI Taxonomy" id="1121451"/>
    <lineage>
        <taxon>Bacteria</taxon>
        <taxon>Pseudomonadati</taxon>
        <taxon>Thermodesulfobacteriota</taxon>
        <taxon>Desulfovibrionia</taxon>
        <taxon>Desulfovibrionales</taxon>
        <taxon>Desulfovibrionaceae</taxon>
        <taxon>Maridesulfovibrio</taxon>
    </lineage>
</organism>
<dbReference type="NCBIfam" id="TIGR04282">
    <property type="entry name" value="glyco_like_cofC"/>
    <property type="match status" value="1"/>
</dbReference>
<dbReference type="eggNOG" id="COG3222">
    <property type="taxonomic scope" value="Bacteria"/>
</dbReference>
<evidence type="ECO:0000313" key="1">
    <source>
        <dbReference type="EMBL" id="CCO25350.1"/>
    </source>
</evidence>
<dbReference type="InterPro" id="IPR018641">
    <property type="entry name" value="Trfase_1_rSAM/seldom-assoc"/>
</dbReference>
<dbReference type="EMBL" id="FO203522">
    <property type="protein sequence ID" value="CCO25350.1"/>
    <property type="molecule type" value="Genomic_DNA"/>
</dbReference>
<proteinExistence type="predicted"/>